<evidence type="ECO:0000313" key="1">
    <source>
        <dbReference type="EMBL" id="HDY58321.1"/>
    </source>
</evidence>
<reference evidence="1" key="1">
    <citation type="journal article" date="2020" name="mSystems">
        <title>Genome- and Community-Level Interaction Insights into Carbon Utilization and Element Cycling Functions of Hydrothermarchaeota in Hydrothermal Sediment.</title>
        <authorList>
            <person name="Zhou Z."/>
            <person name="Liu Y."/>
            <person name="Xu W."/>
            <person name="Pan J."/>
            <person name="Luo Z.H."/>
            <person name="Li M."/>
        </authorList>
    </citation>
    <scope>NUCLEOTIDE SEQUENCE [LARGE SCALE GENOMIC DNA]</scope>
    <source>
        <strain evidence="1">SpSt-258</strain>
    </source>
</reference>
<protein>
    <submittedName>
        <fullName evidence="1">Omp28-related outer membrane protein</fullName>
    </submittedName>
</protein>
<dbReference type="Gene3D" id="2.60.40.10">
    <property type="entry name" value="Immunoglobulins"/>
    <property type="match status" value="1"/>
</dbReference>
<organism evidence="1">
    <name type="scientific">candidate division WOR-3 bacterium</name>
    <dbReference type="NCBI Taxonomy" id="2052148"/>
    <lineage>
        <taxon>Bacteria</taxon>
        <taxon>Bacteria division WOR-3</taxon>
    </lineage>
</organism>
<name>A0A7V1EH84_UNCW3</name>
<dbReference type="AlphaFoldDB" id="A0A7V1EH84"/>
<dbReference type="InterPro" id="IPR021615">
    <property type="entry name" value="Omp28"/>
</dbReference>
<accession>A0A7V1EH84</accession>
<comment type="caution">
    <text evidence="1">The sequence shown here is derived from an EMBL/GenBank/DDBJ whole genome shotgun (WGS) entry which is preliminary data.</text>
</comment>
<proteinExistence type="predicted"/>
<gene>
    <name evidence="1" type="ORF">ENP86_02030</name>
</gene>
<sequence>MAYHASGYPFSCPDGVARRSYYGVSGTPIIQVDGSNQEVGGVSMPGTMYPIYRRWITQRLAVSSPLTIDLTCTYDTVANTGSVNASITNTSTGSVSGTIQFAIVENNIPYSWYGLTTVEHVCRDMLPDANGEAVTIPAGGNIVKSRNFTIDPSWNEKNCKIVAFVQGSTREIYQAAEVGVTGKVNMDYYGLTFSETSGNGNRIAQPGEAIRAYIMGKNYGNGTYTGGASISESDPYITITSATPQTVAITAGEVDTVLIVNFTISSSCPTPRTVQFSLNFGTPGDTNTINFIVTNQPGFVDNISLRIKVIHPPIHGIVELRIPGSIQISTMPHSFLRILL</sequence>
<dbReference type="EMBL" id="DSKY01000006">
    <property type="protein sequence ID" value="HDY58321.1"/>
    <property type="molecule type" value="Genomic_DNA"/>
</dbReference>
<dbReference type="Pfam" id="PF11551">
    <property type="entry name" value="Omp28"/>
    <property type="match status" value="1"/>
</dbReference>
<dbReference type="InterPro" id="IPR013783">
    <property type="entry name" value="Ig-like_fold"/>
</dbReference>